<evidence type="ECO:0008006" key="3">
    <source>
        <dbReference type="Google" id="ProtNLM"/>
    </source>
</evidence>
<dbReference type="InParanoid" id="A0A1B7N9H4"/>
<dbReference type="InterPro" id="IPR011009">
    <property type="entry name" value="Kinase-like_dom_sf"/>
</dbReference>
<organism evidence="1 2">
    <name type="scientific">Rhizopogon vinicolor AM-OR11-026</name>
    <dbReference type="NCBI Taxonomy" id="1314800"/>
    <lineage>
        <taxon>Eukaryota</taxon>
        <taxon>Fungi</taxon>
        <taxon>Dikarya</taxon>
        <taxon>Basidiomycota</taxon>
        <taxon>Agaricomycotina</taxon>
        <taxon>Agaricomycetes</taxon>
        <taxon>Agaricomycetidae</taxon>
        <taxon>Boletales</taxon>
        <taxon>Suillineae</taxon>
        <taxon>Rhizopogonaceae</taxon>
        <taxon>Rhizopogon</taxon>
    </lineage>
</organism>
<accession>A0A1B7N9H4</accession>
<dbReference type="SUPFAM" id="SSF56112">
    <property type="entry name" value="Protein kinase-like (PK-like)"/>
    <property type="match status" value="1"/>
</dbReference>
<dbReference type="AlphaFoldDB" id="A0A1B7N9H4"/>
<dbReference type="Proteomes" id="UP000092154">
    <property type="component" value="Unassembled WGS sequence"/>
</dbReference>
<proteinExistence type="predicted"/>
<name>A0A1B7N9H4_9AGAM</name>
<evidence type="ECO:0000313" key="1">
    <source>
        <dbReference type="EMBL" id="OAX41511.1"/>
    </source>
</evidence>
<gene>
    <name evidence="1" type="ORF">K503DRAFT_780585</name>
</gene>
<keyword evidence="2" id="KW-1185">Reference proteome</keyword>
<protein>
    <recommendedName>
        <fullName evidence="3">Protein kinase domain-containing protein</fullName>
    </recommendedName>
</protein>
<sequence length="136" mass="15330">MYSELVSVSQAPWTSIFKDNLRWMAPELLGEREDGSPVQPSKQSDVFSCGDIMLQLSSDAYTPWKHLPDLDTLRALAVYGTVLALGRPIFEMPFIPTYEYQFSPAHATPRSSNLQYLQQKVSTHVQADGYKSTADR</sequence>
<evidence type="ECO:0000313" key="2">
    <source>
        <dbReference type="Proteomes" id="UP000092154"/>
    </source>
</evidence>
<dbReference type="OrthoDB" id="346907at2759"/>
<dbReference type="EMBL" id="KV448178">
    <property type="protein sequence ID" value="OAX41511.1"/>
    <property type="molecule type" value="Genomic_DNA"/>
</dbReference>
<dbReference type="Gene3D" id="1.10.510.10">
    <property type="entry name" value="Transferase(Phosphotransferase) domain 1"/>
    <property type="match status" value="1"/>
</dbReference>
<reference evidence="1 2" key="1">
    <citation type="submission" date="2016-06" db="EMBL/GenBank/DDBJ databases">
        <title>Comparative genomics of the ectomycorrhizal sister species Rhizopogon vinicolor and Rhizopogon vesiculosus (Basidiomycota: Boletales) reveals a divergence of the mating type B locus.</title>
        <authorList>
            <consortium name="DOE Joint Genome Institute"/>
            <person name="Mujic A.B."/>
            <person name="Kuo A."/>
            <person name="Tritt A."/>
            <person name="Lipzen A."/>
            <person name="Chen C."/>
            <person name="Johnson J."/>
            <person name="Sharma A."/>
            <person name="Barry K."/>
            <person name="Grigoriev I.V."/>
            <person name="Spatafora J.W."/>
        </authorList>
    </citation>
    <scope>NUCLEOTIDE SEQUENCE [LARGE SCALE GENOMIC DNA]</scope>
    <source>
        <strain evidence="1 2">AM-OR11-026</strain>
    </source>
</reference>